<reference evidence="5" key="1">
    <citation type="submission" date="2021-05" db="EMBL/GenBank/DDBJ databases">
        <title>The genome of the haptophyte Pavlova lutheri (Diacronema luteri, Pavlovales) - a model for lipid biosynthesis in eukaryotic algae.</title>
        <authorList>
            <person name="Hulatt C.J."/>
            <person name="Posewitz M.C."/>
        </authorList>
    </citation>
    <scope>NUCLEOTIDE SEQUENCE</scope>
    <source>
        <strain evidence="5">NIVA-4/92</strain>
    </source>
</reference>
<dbReference type="NCBIfam" id="TIGR01978">
    <property type="entry name" value="sufC"/>
    <property type="match status" value="1"/>
</dbReference>
<dbReference type="SUPFAM" id="SSF52540">
    <property type="entry name" value="P-loop containing nucleoside triphosphate hydrolases"/>
    <property type="match status" value="1"/>
</dbReference>
<dbReference type="InterPro" id="IPR003439">
    <property type="entry name" value="ABC_transporter-like_ATP-bd"/>
</dbReference>
<dbReference type="InterPro" id="IPR010230">
    <property type="entry name" value="FeS-cluster_ATPase_SufC"/>
</dbReference>
<dbReference type="OMA" id="MAMLEPK"/>
<dbReference type="PROSITE" id="PS50893">
    <property type="entry name" value="ABC_TRANSPORTER_2"/>
    <property type="match status" value="1"/>
</dbReference>
<evidence type="ECO:0000256" key="1">
    <source>
        <dbReference type="ARBA" id="ARBA00022741"/>
    </source>
</evidence>
<dbReference type="CDD" id="cd03217">
    <property type="entry name" value="ABC_FeS_Assembly"/>
    <property type="match status" value="1"/>
</dbReference>
<name>A0A8J6CAB2_DIALT</name>
<sequence length="304" mass="33112">MTAIVSTMPRAALLLLLACAALELDALQTPPAISAGARRRPRAAPCMAAGDVVLDVNGLQANVDDVPILKGVNLCVRKGEVHAIMGPNGSGKSTFSKTLVGHYAYKVTGGTASYLDQDLLALDPEERAQRGIFMSFQYPVEVPGVTNADFLRVALNEKRLAMGQDEVSPLEFFALISRKLKQIGMKADFLNRNVNEGFSGGEKKRNEILQMVLLEPQLAILDELDSGLDIDALKEIAEGVNNFKSKDTAIIMITHYQRLLDYIKPDFVHIMSNGRIIKTGDASLALELEAQGYGWVTEPEQVTQ</sequence>
<dbReference type="AlphaFoldDB" id="A0A8J6CAB2"/>
<keyword evidence="6" id="KW-1185">Reference proteome</keyword>
<protein>
    <recommendedName>
        <fullName evidence="4">ABC transporter domain-containing protein</fullName>
    </recommendedName>
</protein>
<evidence type="ECO:0000256" key="2">
    <source>
        <dbReference type="ARBA" id="ARBA00022840"/>
    </source>
</evidence>
<dbReference type="SMART" id="SM00382">
    <property type="entry name" value="AAA"/>
    <property type="match status" value="1"/>
</dbReference>
<dbReference type="InterPro" id="IPR027417">
    <property type="entry name" value="P-loop_NTPase"/>
</dbReference>
<evidence type="ECO:0000313" key="5">
    <source>
        <dbReference type="EMBL" id="KAG8465354.1"/>
    </source>
</evidence>
<keyword evidence="3" id="KW-0732">Signal</keyword>
<feature type="chain" id="PRO_5035220810" description="ABC transporter domain-containing protein" evidence="3">
    <location>
        <begin position="27"/>
        <end position="304"/>
    </location>
</feature>
<feature type="signal peptide" evidence="3">
    <location>
        <begin position="1"/>
        <end position="26"/>
    </location>
</feature>
<dbReference type="Gene3D" id="3.40.50.300">
    <property type="entry name" value="P-loop containing nucleotide triphosphate hydrolases"/>
    <property type="match status" value="1"/>
</dbReference>
<keyword evidence="1" id="KW-0547">Nucleotide-binding</keyword>
<dbReference type="InterPro" id="IPR017871">
    <property type="entry name" value="ABC_transporter-like_CS"/>
</dbReference>
<gene>
    <name evidence="5" type="ORF">KFE25_002661</name>
</gene>
<dbReference type="PROSITE" id="PS00211">
    <property type="entry name" value="ABC_TRANSPORTER_1"/>
    <property type="match status" value="1"/>
</dbReference>
<dbReference type="PANTHER" id="PTHR43204">
    <property type="entry name" value="ABC TRANSPORTER I FAMILY MEMBER 6, CHLOROPLASTIC"/>
    <property type="match status" value="1"/>
</dbReference>
<dbReference type="EMBL" id="JAGTXO010000010">
    <property type="protein sequence ID" value="KAG8465354.1"/>
    <property type="molecule type" value="Genomic_DNA"/>
</dbReference>
<dbReference type="GO" id="GO:0016887">
    <property type="term" value="F:ATP hydrolysis activity"/>
    <property type="evidence" value="ECO:0007669"/>
    <property type="project" value="InterPro"/>
</dbReference>
<comment type="caution">
    <text evidence="5">The sequence shown here is derived from an EMBL/GenBank/DDBJ whole genome shotgun (WGS) entry which is preliminary data.</text>
</comment>
<dbReference type="OrthoDB" id="6500128at2759"/>
<evidence type="ECO:0000313" key="6">
    <source>
        <dbReference type="Proteomes" id="UP000751190"/>
    </source>
</evidence>
<dbReference type="Proteomes" id="UP000751190">
    <property type="component" value="Unassembled WGS sequence"/>
</dbReference>
<dbReference type="GO" id="GO:0005524">
    <property type="term" value="F:ATP binding"/>
    <property type="evidence" value="ECO:0007669"/>
    <property type="project" value="UniProtKB-KW"/>
</dbReference>
<dbReference type="InterPro" id="IPR003593">
    <property type="entry name" value="AAA+_ATPase"/>
</dbReference>
<evidence type="ECO:0000256" key="3">
    <source>
        <dbReference type="SAM" id="SignalP"/>
    </source>
</evidence>
<dbReference type="Pfam" id="PF00005">
    <property type="entry name" value="ABC_tran"/>
    <property type="match status" value="1"/>
</dbReference>
<feature type="domain" description="ABC transporter" evidence="4">
    <location>
        <begin position="54"/>
        <end position="298"/>
    </location>
</feature>
<keyword evidence="2" id="KW-0067">ATP-binding</keyword>
<accession>A0A8J6CAB2</accession>
<proteinExistence type="predicted"/>
<organism evidence="5 6">
    <name type="scientific">Diacronema lutheri</name>
    <name type="common">Unicellular marine alga</name>
    <name type="synonym">Monochrysis lutheri</name>
    <dbReference type="NCBI Taxonomy" id="2081491"/>
    <lineage>
        <taxon>Eukaryota</taxon>
        <taxon>Haptista</taxon>
        <taxon>Haptophyta</taxon>
        <taxon>Pavlovophyceae</taxon>
        <taxon>Pavlovales</taxon>
        <taxon>Pavlovaceae</taxon>
        <taxon>Diacronema</taxon>
    </lineage>
</organism>
<evidence type="ECO:0000259" key="4">
    <source>
        <dbReference type="PROSITE" id="PS50893"/>
    </source>
</evidence>
<dbReference type="PANTHER" id="PTHR43204:SF1">
    <property type="entry name" value="ABC TRANSPORTER I FAMILY MEMBER 6, CHLOROPLASTIC"/>
    <property type="match status" value="1"/>
</dbReference>